<dbReference type="InterPro" id="IPR029062">
    <property type="entry name" value="Class_I_gatase-like"/>
</dbReference>
<dbReference type="PANTHER" id="PTHR11315:SF0">
    <property type="entry name" value="FOLATE GAMMA-GLUTAMYL HYDROLASE"/>
    <property type="match status" value="1"/>
</dbReference>
<reference evidence="6 7" key="2">
    <citation type="submission" date="2024-05" db="EMBL/GenBank/DDBJ databases">
        <authorList>
            <person name="Chen Y."/>
            <person name="Shah S."/>
            <person name="Dougan E. K."/>
            <person name="Thang M."/>
            <person name="Chan C."/>
        </authorList>
    </citation>
    <scope>NUCLEOTIDE SEQUENCE [LARGE SCALE GENOMIC DNA]</scope>
</reference>
<name>A0A9P1G978_9DINO</name>
<comment type="catalytic activity">
    <reaction evidence="2">
        <text>(6S)-5,6,7,8-tetrahydrofolyl-(gamma-L-Glu)(n) + (n-1) H2O = (6S)-5,6,7,8-tetrahydrofolate + (n-1) L-glutamate</text>
        <dbReference type="Rhea" id="RHEA:56784"/>
        <dbReference type="Rhea" id="RHEA-COMP:14738"/>
        <dbReference type="ChEBI" id="CHEBI:15377"/>
        <dbReference type="ChEBI" id="CHEBI:29985"/>
        <dbReference type="ChEBI" id="CHEBI:57453"/>
        <dbReference type="ChEBI" id="CHEBI:141005"/>
        <dbReference type="EC" id="3.4.19.9"/>
    </reaction>
</comment>
<dbReference type="SUPFAM" id="SSF52317">
    <property type="entry name" value="Class I glutamine amidotransferase-like"/>
    <property type="match status" value="1"/>
</dbReference>
<feature type="active site" description="Nucleophile" evidence="1 2">
    <location>
        <position position="342"/>
    </location>
</feature>
<dbReference type="InterPro" id="IPR017926">
    <property type="entry name" value="GATASE"/>
</dbReference>
<dbReference type="Gene3D" id="3.40.50.880">
    <property type="match status" value="2"/>
</dbReference>
<feature type="domain" description="Glutamine amidotransferase" evidence="4">
    <location>
        <begin position="326"/>
        <end position="454"/>
    </location>
</feature>
<evidence type="ECO:0000256" key="2">
    <source>
        <dbReference type="PROSITE-ProRule" id="PRU00607"/>
    </source>
</evidence>
<comment type="caution">
    <text evidence="5">The sequence shown here is derived from an EMBL/GenBank/DDBJ whole genome shotgun (WGS) entry which is preliminary data.</text>
</comment>
<dbReference type="InterPro" id="IPR015527">
    <property type="entry name" value="Pept_C26_g-glut_hydrolase"/>
</dbReference>
<dbReference type="AlphaFoldDB" id="A0A9P1G978"/>
<dbReference type="EC" id="3.4.19.9" evidence="2"/>
<dbReference type="EMBL" id="CAMXCT010003424">
    <property type="protein sequence ID" value="CAI4004376.1"/>
    <property type="molecule type" value="Genomic_DNA"/>
</dbReference>
<keyword evidence="2" id="KW-0378">Hydrolase</keyword>
<gene>
    <name evidence="5" type="ORF">C1SCF055_LOCUS30164</name>
</gene>
<dbReference type="Proteomes" id="UP001152797">
    <property type="component" value="Unassembled WGS sequence"/>
</dbReference>
<feature type="region of interest" description="Disordered" evidence="3">
    <location>
        <begin position="1"/>
        <end position="41"/>
    </location>
</feature>
<organism evidence="5">
    <name type="scientific">Cladocopium goreaui</name>
    <dbReference type="NCBI Taxonomy" id="2562237"/>
    <lineage>
        <taxon>Eukaryota</taxon>
        <taxon>Sar</taxon>
        <taxon>Alveolata</taxon>
        <taxon>Dinophyceae</taxon>
        <taxon>Suessiales</taxon>
        <taxon>Symbiodiniaceae</taxon>
        <taxon>Cladocopium</taxon>
    </lineage>
</organism>
<feature type="active site" evidence="2">
    <location>
        <position position="451"/>
    </location>
</feature>
<dbReference type="GO" id="GO:0046900">
    <property type="term" value="P:tetrahydrofolylpolyglutamate metabolic process"/>
    <property type="evidence" value="ECO:0007669"/>
    <property type="project" value="TreeGrafter"/>
</dbReference>
<dbReference type="PANTHER" id="PTHR11315">
    <property type="entry name" value="PROTEASE FAMILY C26 GAMMA-GLUTAMYL HYDROLASE"/>
    <property type="match status" value="1"/>
</dbReference>
<evidence type="ECO:0000256" key="1">
    <source>
        <dbReference type="PIRSR" id="PIRSR615527-1"/>
    </source>
</evidence>
<protein>
    <recommendedName>
        <fullName evidence="2">folate gamma-glutamyl hydrolase</fullName>
        <ecNumber evidence="2">3.4.19.9</ecNumber>
    </recommendedName>
</protein>
<evidence type="ECO:0000259" key="4">
    <source>
        <dbReference type="Pfam" id="PF00117"/>
    </source>
</evidence>
<dbReference type="Pfam" id="PF00117">
    <property type="entry name" value="GATase"/>
    <property type="match status" value="1"/>
</dbReference>
<dbReference type="EMBL" id="CAMXCT030003424">
    <property type="protein sequence ID" value="CAL4791688.1"/>
    <property type="molecule type" value="Genomic_DNA"/>
</dbReference>
<proteinExistence type="predicted"/>
<reference evidence="5" key="1">
    <citation type="submission" date="2022-10" db="EMBL/GenBank/DDBJ databases">
        <authorList>
            <person name="Chen Y."/>
            <person name="Dougan E. K."/>
            <person name="Chan C."/>
            <person name="Rhodes N."/>
            <person name="Thang M."/>
        </authorList>
    </citation>
    <scope>NUCLEOTIDE SEQUENCE</scope>
</reference>
<feature type="active site" description="Proton donor" evidence="1">
    <location>
        <position position="451"/>
    </location>
</feature>
<sequence length="537" mass="59407">MKGLGIGSLESNQANKRHKPESNGKGKGKTARSTSQETVKVNKDTLTSLTRLVLKEWHQGNKEVPLRHVLATTMMKTLEHRLATLFAAEPTTELYKAVLKALASIIRLMEDPGVTLRFHALKPQQEGCYGWAAAKLPGAHVELLHDLLIHGSLQHAGVTPKEVSFFFCICLSYLGDTAMWLHDFHGCTITGPVVGIGASPLKLPGSNSFGGLSWIWSTYVESLHDAGARVVPLLPQAGREVLLETLQHVDAVLWCRLGFAPWETMELEEPVLFVKMCWPWAKLSWTSLIAGYRAFRKPAPPRQHQQDDSGVHGASYPDVMMDALQAIYQHVSKTSLPLWATCQGFQALCVLASQDPSVVVPTYGTLGTAVSLHFTNEAYQSRLLKDAPETVFMELGRRNSTLNFHSFGVLTESFQHVQGFQVLATDVDSHGQVFASLMEHQHLPIFAAQFHPELYYFLDPHSGAAEPAVHRAIEANSYFMQYFVKEAMKSNVTGKGEALRPMDDYPLSYPPLGIFGSAAEVLFLGKTLKGYVFNHTT</sequence>
<evidence type="ECO:0000256" key="3">
    <source>
        <dbReference type="SAM" id="MobiDB-lite"/>
    </source>
</evidence>
<feature type="compositionally biased region" description="Polar residues" evidence="3">
    <location>
        <begin position="31"/>
        <end position="41"/>
    </location>
</feature>
<dbReference type="OrthoDB" id="64220at2759"/>
<evidence type="ECO:0000313" key="5">
    <source>
        <dbReference type="EMBL" id="CAI4004376.1"/>
    </source>
</evidence>
<feature type="non-terminal residue" evidence="5">
    <location>
        <position position="537"/>
    </location>
</feature>
<evidence type="ECO:0000313" key="6">
    <source>
        <dbReference type="EMBL" id="CAL4791688.1"/>
    </source>
</evidence>
<dbReference type="EMBL" id="CAMXCT020003424">
    <property type="protein sequence ID" value="CAL1157751.1"/>
    <property type="molecule type" value="Genomic_DNA"/>
</dbReference>
<dbReference type="GO" id="GO:0034722">
    <property type="term" value="F:gamma-glutamyl-peptidase activity"/>
    <property type="evidence" value="ECO:0007669"/>
    <property type="project" value="UniProtKB-UniRule"/>
</dbReference>
<evidence type="ECO:0000313" key="7">
    <source>
        <dbReference type="Proteomes" id="UP001152797"/>
    </source>
</evidence>
<dbReference type="PROSITE" id="PS51275">
    <property type="entry name" value="PEPTIDASE_C26_GGH"/>
    <property type="match status" value="1"/>
</dbReference>
<keyword evidence="7" id="KW-1185">Reference proteome</keyword>
<accession>A0A9P1G978</accession>
<dbReference type="GO" id="GO:0005773">
    <property type="term" value="C:vacuole"/>
    <property type="evidence" value="ECO:0007669"/>
    <property type="project" value="TreeGrafter"/>
</dbReference>